<reference evidence="1 2" key="1">
    <citation type="submission" date="2020-08" db="EMBL/GenBank/DDBJ databases">
        <title>Genomic Encyclopedia of Type Strains, Phase IV (KMG-IV): sequencing the most valuable type-strain genomes for metagenomic binning, comparative biology and taxonomic classification.</title>
        <authorList>
            <person name="Goeker M."/>
        </authorList>
    </citation>
    <scope>NUCLEOTIDE SEQUENCE [LARGE SCALE GENOMIC DNA]</scope>
    <source>
        <strain evidence="1 2">DSM 105721</strain>
    </source>
</reference>
<proteinExistence type="predicted"/>
<keyword evidence="2" id="KW-1185">Reference proteome</keyword>
<dbReference type="SUPFAM" id="SSF143631">
    <property type="entry name" value="ApbE-like"/>
    <property type="match status" value="1"/>
</dbReference>
<protein>
    <submittedName>
        <fullName evidence="1">Uncharacterized protein</fullName>
    </submittedName>
</protein>
<dbReference type="Gene3D" id="3.10.520.10">
    <property type="entry name" value="ApbE-like domains"/>
    <property type="match status" value="1"/>
</dbReference>
<dbReference type="RefSeq" id="WP_221230313.1">
    <property type="nucleotide sequence ID" value="NZ_AP028155.1"/>
</dbReference>
<dbReference type="InterPro" id="IPR003374">
    <property type="entry name" value="ApbE-like_sf"/>
</dbReference>
<name>A0A7W6HVQ7_9BACT</name>
<dbReference type="Proteomes" id="UP000546007">
    <property type="component" value="Unassembled WGS sequence"/>
</dbReference>
<organism evidence="1 2">
    <name type="scientific">Butyricimonas faecihominis</name>
    <dbReference type="NCBI Taxonomy" id="1472416"/>
    <lineage>
        <taxon>Bacteria</taxon>
        <taxon>Pseudomonadati</taxon>
        <taxon>Bacteroidota</taxon>
        <taxon>Bacteroidia</taxon>
        <taxon>Bacteroidales</taxon>
        <taxon>Odoribacteraceae</taxon>
        <taxon>Butyricimonas</taxon>
    </lineage>
</organism>
<dbReference type="EMBL" id="JACIES010000003">
    <property type="protein sequence ID" value="MBB4025876.1"/>
    <property type="molecule type" value="Genomic_DNA"/>
</dbReference>
<dbReference type="GeneID" id="93100391"/>
<evidence type="ECO:0000313" key="1">
    <source>
        <dbReference type="EMBL" id="MBB4025876.1"/>
    </source>
</evidence>
<sequence>MIEYKNRTYREHLQKERWYSFTVAYKETDLWIGIDQASFQESIPTFTESRIRTLREYMDAYLQNDPDYATSLVSYEAQPGAPTIFQEMSEVARKSGIGPMSAVAGAVASRIGQEIKEKYGVREIIVENGGDIYADIQENIDIAVFAGPSPLSEKVGFTLWADHAPLGICTSSGTVGPSLSFGKADAVMIICKNCALADTYATAFANEIKTTDDIAPCIEKIGKTKDILAAICIKDDKIGIHGIFDLKLFHSKL</sequence>
<comment type="caution">
    <text evidence="1">The sequence shown here is derived from an EMBL/GenBank/DDBJ whole genome shotgun (WGS) entry which is preliminary data.</text>
</comment>
<evidence type="ECO:0000313" key="2">
    <source>
        <dbReference type="Proteomes" id="UP000546007"/>
    </source>
</evidence>
<gene>
    <name evidence="1" type="ORF">GGR14_001660</name>
</gene>
<accession>A0A7W6HVQ7</accession>
<dbReference type="AlphaFoldDB" id="A0A7W6HVQ7"/>